<dbReference type="AlphaFoldDB" id="A0A2I0KSD7"/>
<proteinExistence type="predicted"/>
<organism evidence="2 3">
    <name type="scientific">Punica granatum</name>
    <name type="common">Pomegranate</name>
    <dbReference type="NCBI Taxonomy" id="22663"/>
    <lineage>
        <taxon>Eukaryota</taxon>
        <taxon>Viridiplantae</taxon>
        <taxon>Streptophyta</taxon>
        <taxon>Embryophyta</taxon>
        <taxon>Tracheophyta</taxon>
        <taxon>Spermatophyta</taxon>
        <taxon>Magnoliopsida</taxon>
        <taxon>eudicotyledons</taxon>
        <taxon>Gunneridae</taxon>
        <taxon>Pentapetalae</taxon>
        <taxon>rosids</taxon>
        <taxon>malvids</taxon>
        <taxon>Myrtales</taxon>
        <taxon>Lythraceae</taxon>
        <taxon>Punica</taxon>
    </lineage>
</organism>
<evidence type="ECO:0000256" key="1">
    <source>
        <dbReference type="SAM" id="MobiDB-lite"/>
    </source>
</evidence>
<dbReference type="EMBL" id="PGOL01000434">
    <property type="protein sequence ID" value="PKI70746.1"/>
    <property type="molecule type" value="Genomic_DNA"/>
</dbReference>
<reference evidence="2 3" key="1">
    <citation type="submission" date="2017-11" db="EMBL/GenBank/DDBJ databases">
        <title>De-novo sequencing of pomegranate (Punica granatum L.) genome.</title>
        <authorList>
            <person name="Akparov Z."/>
            <person name="Amiraslanov A."/>
            <person name="Hajiyeva S."/>
            <person name="Abbasov M."/>
            <person name="Kaur K."/>
            <person name="Hamwieh A."/>
            <person name="Solovyev V."/>
            <person name="Salamov A."/>
            <person name="Braich B."/>
            <person name="Kosarev P."/>
            <person name="Mahmoud A."/>
            <person name="Hajiyev E."/>
            <person name="Babayeva S."/>
            <person name="Izzatullayeva V."/>
            <person name="Mammadov A."/>
            <person name="Mammadov A."/>
            <person name="Sharifova S."/>
            <person name="Ojaghi J."/>
            <person name="Eynullazada K."/>
            <person name="Bayramov B."/>
            <person name="Abdulazimova A."/>
            <person name="Shahmuradov I."/>
        </authorList>
    </citation>
    <scope>NUCLEOTIDE SEQUENCE [LARGE SCALE GENOMIC DNA]</scope>
    <source>
        <strain evidence="3">cv. AG2017</strain>
        <tissue evidence="2">Leaf</tissue>
    </source>
</reference>
<feature type="compositionally biased region" description="Polar residues" evidence="1">
    <location>
        <begin position="1"/>
        <end position="51"/>
    </location>
</feature>
<feature type="compositionally biased region" description="Basic and acidic residues" evidence="1">
    <location>
        <begin position="79"/>
        <end position="92"/>
    </location>
</feature>
<gene>
    <name evidence="2" type="ORF">CRG98_008979</name>
</gene>
<name>A0A2I0KSD7_PUNGR</name>
<accession>A0A2I0KSD7</accession>
<sequence>MAANTPQPSQPSPVTRSVASNCVLSRTPSPVQSRAQSRVQSRTVATSSYLGVQQPPAATESIQQPSVEATLCPRMTGSSREEPRRAEPSSNH</sequence>
<evidence type="ECO:0000313" key="2">
    <source>
        <dbReference type="EMBL" id="PKI70746.1"/>
    </source>
</evidence>
<feature type="region of interest" description="Disordered" evidence="1">
    <location>
        <begin position="1"/>
        <end position="92"/>
    </location>
</feature>
<dbReference type="Proteomes" id="UP000233551">
    <property type="component" value="Unassembled WGS sequence"/>
</dbReference>
<evidence type="ECO:0000313" key="3">
    <source>
        <dbReference type="Proteomes" id="UP000233551"/>
    </source>
</evidence>
<comment type="caution">
    <text evidence="2">The sequence shown here is derived from an EMBL/GenBank/DDBJ whole genome shotgun (WGS) entry which is preliminary data.</text>
</comment>
<keyword evidence="3" id="KW-1185">Reference proteome</keyword>
<protein>
    <submittedName>
        <fullName evidence="2">Uncharacterized protein</fullName>
    </submittedName>
</protein>